<dbReference type="GO" id="GO:0032981">
    <property type="term" value="P:mitochondrial respiratory chain complex I assembly"/>
    <property type="evidence" value="ECO:0007669"/>
    <property type="project" value="InterPro"/>
</dbReference>
<dbReference type="InterPro" id="IPR009622">
    <property type="entry name" value="NDUFAF4"/>
</dbReference>
<sequence length="205" mass="24070">MGKVFSSVKHPFKNFNLESRAHKIISQPKPSAAPRFKKDQIEYERMLKDYSQEFNESLKKNPQLDKRLKDVFVVSRDTDNLDIKQEQNPNRPLPVDRKQVQPFLYGIQQPKKVSLGKTTLGDALEFLTKYQGDPKNYNAKKISEQYFLAEDTVKNILKYFRVFEVYIPQERQTKARFAGPSRPKIQILKEIRKELPLPNDPKEKT</sequence>
<organism evidence="1 2">
    <name type="scientific">Psylliodes chrysocephalus</name>
    <dbReference type="NCBI Taxonomy" id="3402493"/>
    <lineage>
        <taxon>Eukaryota</taxon>
        <taxon>Metazoa</taxon>
        <taxon>Ecdysozoa</taxon>
        <taxon>Arthropoda</taxon>
        <taxon>Hexapoda</taxon>
        <taxon>Insecta</taxon>
        <taxon>Pterygota</taxon>
        <taxon>Neoptera</taxon>
        <taxon>Endopterygota</taxon>
        <taxon>Coleoptera</taxon>
        <taxon>Polyphaga</taxon>
        <taxon>Cucujiformia</taxon>
        <taxon>Chrysomeloidea</taxon>
        <taxon>Chrysomelidae</taxon>
        <taxon>Galerucinae</taxon>
        <taxon>Alticini</taxon>
        <taxon>Psylliodes</taxon>
    </lineage>
</organism>
<evidence type="ECO:0000313" key="1">
    <source>
        <dbReference type="EMBL" id="CAH1107987.1"/>
    </source>
</evidence>
<dbReference type="EMBL" id="OV651815">
    <property type="protein sequence ID" value="CAH1107987.1"/>
    <property type="molecule type" value="Genomic_DNA"/>
</dbReference>
<dbReference type="GO" id="GO:0005739">
    <property type="term" value="C:mitochondrion"/>
    <property type="evidence" value="ECO:0007669"/>
    <property type="project" value="TreeGrafter"/>
</dbReference>
<accession>A0A9P0D0E6</accession>
<dbReference type="AlphaFoldDB" id="A0A9P0D0E6"/>
<name>A0A9P0D0E6_9CUCU</name>
<evidence type="ECO:0000313" key="2">
    <source>
        <dbReference type="Proteomes" id="UP001153636"/>
    </source>
</evidence>
<gene>
    <name evidence="1" type="ORF">PSYICH_LOCUS9568</name>
</gene>
<dbReference type="PANTHER" id="PTHR13338">
    <property type="entry name" value="UPF0240 PROTEIN"/>
    <property type="match status" value="1"/>
</dbReference>
<dbReference type="OrthoDB" id="2434756at2759"/>
<reference evidence="1" key="1">
    <citation type="submission" date="2022-01" db="EMBL/GenBank/DDBJ databases">
        <authorList>
            <person name="King R."/>
        </authorList>
    </citation>
    <scope>NUCLEOTIDE SEQUENCE</scope>
</reference>
<dbReference type="Pfam" id="PF06784">
    <property type="entry name" value="UPF0240"/>
    <property type="match status" value="1"/>
</dbReference>
<evidence type="ECO:0008006" key="3">
    <source>
        <dbReference type="Google" id="ProtNLM"/>
    </source>
</evidence>
<dbReference type="Proteomes" id="UP001153636">
    <property type="component" value="Chromosome 3"/>
</dbReference>
<proteinExistence type="predicted"/>
<dbReference type="PANTHER" id="PTHR13338:SF4">
    <property type="entry name" value="NADH DEHYDROGENASE [UBIQUINONE] 1 ALPHA SUBCOMPLEX ASSEMBLY FACTOR 4"/>
    <property type="match status" value="1"/>
</dbReference>
<keyword evidence="2" id="KW-1185">Reference proteome</keyword>
<protein>
    <recommendedName>
        <fullName evidence="3">Protein NDUFAF4 homolog</fullName>
    </recommendedName>
</protein>